<organism evidence="7">
    <name type="scientific">Spironucleus salmonicida</name>
    <dbReference type="NCBI Taxonomy" id="348837"/>
    <lineage>
        <taxon>Eukaryota</taxon>
        <taxon>Metamonada</taxon>
        <taxon>Diplomonadida</taxon>
        <taxon>Hexamitidae</taxon>
        <taxon>Hexamitinae</taxon>
        <taxon>Spironucleus</taxon>
    </lineage>
</organism>
<feature type="domain" description="Aminotransferase class I/classII large" evidence="6">
    <location>
        <begin position="82"/>
        <end position="380"/>
    </location>
</feature>
<keyword evidence="4" id="KW-0456">Lyase</keyword>
<dbReference type="InterPro" id="IPR051798">
    <property type="entry name" value="Class-II_PLP-Dep_Aminotrans"/>
</dbReference>
<dbReference type="Gene3D" id="3.40.640.10">
    <property type="entry name" value="Type I PLP-dependent aspartate aminotransferase-like (Major domain)"/>
    <property type="match status" value="1"/>
</dbReference>
<reference evidence="8 9" key="2">
    <citation type="journal article" date="2014" name="PLoS Genet.">
        <title>The Genome of Spironucleus salmonicida Highlights a Fish Pathogen Adapted to Fluctuating Environments.</title>
        <authorList>
            <person name="Xu F."/>
            <person name="Jerlstrom-Hultqvist J."/>
            <person name="Einarsson E."/>
            <person name="Astvaldsson A."/>
            <person name="Svard S.G."/>
            <person name="Andersson J.O."/>
        </authorList>
    </citation>
    <scope>NUCLEOTIDE SEQUENCE</scope>
    <source>
        <strain evidence="9">ATCC 50377</strain>
    </source>
</reference>
<dbReference type="VEuPathDB" id="GiardiaDB:SS50377_24076"/>
<dbReference type="EMBL" id="AUWU02000004">
    <property type="protein sequence ID" value="KAH0574130.1"/>
    <property type="molecule type" value="Genomic_DNA"/>
</dbReference>
<evidence type="ECO:0000256" key="3">
    <source>
        <dbReference type="ARBA" id="ARBA00022898"/>
    </source>
</evidence>
<dbReference type="AlphaFoldDB" id="S5U487"/>
<protein>
    <recommendedName>
        <fullName evidence="2">cysteine-S-conjugate beta-lyase</fullName>
        <ecNumber evidence="2">4.4.1.13</ecNumber>
    </recommendedName>
</protein>
<dbReference type="Proteomes" id="UP000018208">
    <property type="component" value="Unassembled WGS sequence"/>
</dbReference>
<keyword evidence="7" id="KW-0032">Aminotransferase</keyword>
<evidence type="ECO:0000256" key="2">
    <source>
        <dbReference type="ARBA" id="ARBA00012224"/>
    </source>
</evidence>
<dbReference type="Gene3D" id="3.90.1150.10">
    <property type="entry name" value="Aspartate Aminotransferase, domain 1"/>
    <property type="match status" value="1"/>
</dbReference>
<dbReference type="GO" id="GO:0047804">
    <property type="term" value="F:cysteine-S-conjugate beta-lyase activity"/>
    <property type="evidence" value="ECO:0007669"/>
    <property type="project" value="UniProtKB-EC"/>
</dbReference>
<keyword evidence="3" id="KW-0663">Pyridoxal phosphate</keyword>
<evidence type="ECO:0000313" key="7">
    <source>
        <dbReference type="EMBL" id="AGS57603.1"/>
    </source>
</evidence>
<reference evidence="9" key="3">
    <citation type="submission" date="2020-12" db="EMBL/GenBank/DDBJ databases">
        <title>New Spironucleus salmonicida genome in near-complete chromosomes.</title>
        <authorList>
            <person name="Xu F."/>
            <person name="Kurt Z."/>
            <person name="Jimenez-Gonzalez A."/>
            <person name="Astvaldsson A."/>
            <person name="Andersson J.O."/>
            <person name="Svard S.G."/>
        </authorList>
    </citation>
    <scope>NUCLEOTIDE SEQUENCE</scope>
    <source>
        <strain evidence="9">ATCC 50377</strain>
    </source>
</reference>
<accession>S5U487</accession>
<dbReference type="OrthoDB" id="7042322at2759"/>
<evidence type="ECO:0000313" key="8">
    <source>
        <dbReference type="EMBL" id="EST47938.1"/>
    </source>
</evidence>
<reference evidence="7" key="1">
    <citation type="journal article" date="2013" name="Nat. Commun.">
        <title>Hydrogenosomes in the diplomonad Spironucleus salmonicida.</title>
        <authorList>
            <person name="Jerlstrom-Hultqvist J."/>
            <person name="Einarsson E."/>
            <person name="Xu F."/>
            <person name="Hjort K."/>
            <person name="Ek B."/>
            <person name="Steinhauf D."/>
            <person name="Hultenby K."/>
            <person name="Bergquist J."/>
            <person name="Andersson J.O."/>
            <person name="Svard S.G."/>
        </authorList>
    </citation>
    <scope>NUCLEOTIDE SEQUENCE</scope>
    <source>
        <strain evidence="7">ATCC 50377</strain>
    </source>
</reference>
<dbReference type="Pfam" id="PF00155">
    <property type="entry name" value="Aminotran_1_2"/>
    <property type="match status" value="1"/>
</dbReference>
<dbReference type="EMBL" id="KI546017">
    <property type="protein sequence ID" value="EST47938.1"/>
    <property type="molecule type" value="Genomic_DNA"/>
</dbReference>
<sequence>MLKNIDSTQLKLQELFNNSTINARNGSYSSKIDLPRAEFNNQNLLSFAKADFETPTPQPIQSLLIDHIQKYSSGYSYHPDSLYAAIINWQQKYFGVNLKKQDIAFIPGVMPGICLALKAIMNPGDKVTLFTPEYPAFFTLMEANRYIWDSVSIQDDTINFEALDLQLKNSKVLLLSNPHNPTGKVLSRSEIQKIVQLCNKYDIYLIIDEIWQDITFDVQHQSILKYRSEKTVSFSSGSKSFNTAGFQLAFALIEDQSLRRAFQAEQDKSFLNSSNIAGILALQTGYEQCDQYLFAWKKYIAENMDYCSKYLRDNVPQVLTYVPDATCLLMLDFSQVFKNCEEAEQALAKQNIYLQKGSDFKFNGVFMRLNCGTSRQELNLCMQAVKRAVEVK</sequence>
<dbReference type="SUPFAM" id="SSF53383">
    <property type="entry name" value="PLP-dependent transferases"/>
    <property type="match status" value="1"/>
</dbReference>
<dbReference type="EMBL" id="KC952881">
    <property type="protein sequence ID" value="AGS57603.1"/>
    <property type="molecule type" value="Genomic_DNA"/>
</dbReference>
<proteinExistence type="inferred from homology"/>
<dbReference type="InterPro" id="IPR015422">
    <property type="entry name" value="PyrdxlP-dep_Trfase_small"/>
</dbReference>
<comment type="similarity">
    <text evidence="5">Belongs to the class-II pyridoxal-phosphate-dependent aminotransferase family. MalY/PatB cystathionine beta-lyase subfamily.</text>
</comment>
<dbReference type="InterPro" id="IPR004839">
    <property type="entry name" value="Aminotransferase_I/II_large"/>
</dbReference>
<keyword evidence="10" id="KW-1185">Reference proteome</keyword>
<dbReference type="PANTHER" id="PTHR43525:SF1">
    <property type="entry name" value="PROTEIN MALY"/>
    <property type="match status" value="1"/>
</dbReference>
<evidence type="ECO:0000256" key="5">
    <source>
        <dbReference type="ARBA" id="ARBA00037974"/>
    </source>
</evidence>
<name>S5U487_9EUKA</name>
<evidence type="ECO:0000313" key="9">
    <source>
        <dbReference type="EMBL" id="KAH0574130.1"/>
    </source>
</evidence>
<keyword evidence="7" id="KW-0808">Transferase</keyword>
<dbReference type="EC" id="4.4.1.13" evidence="2"/>
<dbReference type="PANTHER" id="PTHR43525">
    <property type="entry name" value="PROTEIN MALY"/>
    <property type="match status" value="1"/>
</dbReference>
<comment type="cofactor">
    <cofactor evidence="1">
        <name>pyridoxal 5'-phosphate</name>
        <dbReference type="ChEBI" id="CHEBI:597326"/>
    </cofactor>
</comment>
<dbReference type="InterPro" id="IPR015424">
    <property type="entry name" value="PyrdxlP-dep_Trfase"/>
</dbReference>
<dbReference type="GO" id="GO:0030170">
    <property type="term" value="F:pyridoxal phosphate binding"/>
    <property type="evidence" value="ECO:0007669"/>
    <property type="project" value="InterPro"/>
</dbReference>
<dbReference type="CDD" id="cd00609">
    <property type="entry name" value="AAT_like"/>
    <property type="match status" value="1"/>
</dbReference>
<evidence type="ECO:0000259" key="6">
    <source>
        <dbReference type="Pfam" id="PF00155"/>
    </source>
</evidence>
<evidence type="ECO:0000256" key="1">
    <source>
        <dbReference type="ARBA" id="ARBA00001933"/>
    </source>
</evidence>
<evidence type="ECO:0000313" key="10">
    <source>
        <dbReference type="Proteomes" id="UP000018208"/>
    </source>
</evidence>
<evidence type="ECO:0000256" key="4">
    <source>
        <dbReference type="ARBA" id="ARBA00023239"/>
    </source>
</evidence>
<dbReference type="GO" id="GO:0008483">
    <property type="term" value="F:transaminase activity"/>
    <property type="evidence" value="ECO:0007669"/>
    <property type="project" value="UniProtKB-KW"/>
</dbReference>
<dbReference type="InterPro" id="IPR015421">
    <property type="entry name" value="PyrdxlP-dep_Trfase_major"/>
</dbReference>
<gene>
    <name evidence="7" type="ORF">SS50377_11958</name>
    <name evidence="9" type="ORF">SS50377_24076</name>
</gene>